<keyword evidence="3" id="KW-1185">Reference proteome</keyword>
<name>A0A2T9YK61_9FUNG</name>
<dbReference type="InterPro" id="IPR007303">
    <property type="entry name" value="TIP41-like"/>
</dbReference>
<sequence>MESDFLRYDEKDFSGVALCDWNVLSYHRPISSATIIDNYSKELDIAIPEMIFGENFLLIKHATSGFTINLNAYDALKLVEKGPHSADKIQVNHSKTWKESNFAKNPSITNVVKPFDWTFSCEYFGTLSEHLTFKPTTKKIDYEKLKTLEPLLYFDQNTLFEDDLGDNGISSLSYKIKLPKSNTENQNLSVLNDSNYVRQLMDDTPDFVISEIIEY</sequence>
<evidence type="ECO:0000256" key="1">
    <source>
        <dbReference type="ARBA" id="ARBA00006658"/>
    </source>
</evidence>
<evidence type="ECO:0008006" key="4">
    <source>
        <dbReference type="Google" id="ProtNLM"/>
    </source>
</evidence>
<dbReference type="PANTHER" id="PTHR21021">
    <property type="entry name" value="GAF/PUTATIVE CYTOSKELETAL PROTEIN"/>
    <property type="match status" value="1"/>
</dbReference>
<proteinExistence type="inferred from homology"/>
<dbReference type="EMBL" id="MBFR01000151">
    <property type="protein sequence ID" value="PVU92732.1"/>
    <property type="molecule type" value="Genomic_DNA"/>
</dbReference>
<dbReference type="GO" id="GO:0031929">
    <property type="term" value="P:TOR signaling"/>
    <property type="evidence" value="ECO:0007669"/>
    <property type="project" value="TreeGrafter"/>
</dbReference>
<comment type="caution">
    <text evidence="2">The sequence shown here is derived from an EMBL/GenBank/DDBJ whole genome shotgun (WGS) entry which is preliminary data.</text>
</comment>
<dbReference type="Pfam" id="PF04176">
    <property type="entry name" value="TIP41"/>
    <property type="match status" value="1"/>
</dbReference>
<comment type="similarity">
    <text evidence="1">Belongs to the TIP41 family.</text>
</comment>
<protein>
    <recommendedName>
        <fullName evidence="4">TIP41-like protein</fullName>
    </recommendedName>
</protein>
<dbReference type="STRING" id="133385.A0A2T9YK61"/>
<dbReference type="InterPro" id="IPR051330">
    <property type="entry name" value="Phosphatase_reg/MetRdx"/>
</dbReference>
<dbReference type="AlphaFoldDB" id="A0A2T9YK61"/>
<accession>A0A2T9YK61</accession>
<dbReference type="PANTHER" id="PTHR21021:SF16">
    <property type="entry name" value="TIP41-LIKE PROTEIN"/>
    <property type="match status" value="1"/>
</dbReference>
<dbReference type="Proteomes" id="UP000245383">
    <property type="component" value="Unassembled WGS sequence"/>
</dbReference>
<gene>
    <name evidence="2" type="ORF">BB561_003658</name>
</gene>
<reference evidence="2 3" key="1">
    <citation type="journal article" date="2018" name="MBio">
        <title>Comparative Genomics Reveals the Core Gene Toolbox for the Fungus-Insect Symbiosis.</title>
        <authorList>
            <person name="Wang Y."/>
            <person name="Stata M."/>
            <person name="Wang W."/>
            <person name="Stajich J.E."/>
            <person name="White M.M."/>
            <person name="Moncalvo J.M."/>
        </authorList>
    </citation>
    <scope>NUCLEOTIDE SEQUENCE [LARGE SCALE GENOMIC DNA]</scope>
    <source>
        <strain evidence="2 3">SWE-8-4</strain>
    </source>
</reference>
<organism evidence="2 3">
    <name type="scientific">Smittium simulii</name>
    <dbReference type="NCBI Taxonomy" id="133385"/>
    <lineage>
        <taxon>Eukaryota</taxon>
        <taxon>Fungi</taxon>
        <taxon>Fungi incertae sedis</taxon>
        <taxon>Zoopagomycota</taxon>
        <taxon>Kickxellomycotina</taxon>
        <taxon>Harpellomycetes</taxon>
        <taxon>Harpellales</taxon>
        <taxon>Legeriomycetaceae</taxon>
        <taxon>Smittium</taxon>
    </lineage>
</organism>
<dbReference type="GO" id="GO:0005829">
    <property type="term" value="C:cytosol"/>
    <property type="evidence" value="ECO:0007669"/>
    <property type="project" value="TreeGrafter"/>
</dbReference>
<evidence type="ECO:0000313" key="2">
    <source>
        <dbReference type="EMBL" id="PVU92732.1"/>
    </source>
</evidence>
<evidence type="ECO:0000313" key="3">
    <source>
        <dbReference type="Proteomes" id="UP000245383"/>
    </source>
</evidence>
<dbReference type="OrthoDB" id="10253878at2759"/>